<dbReference type="OrthoDB" id="582216at2"/>
<feature type="domain" description="O-methyltransferase dimerisation" evidence="2">
    <location>
        <begin position="35"/>
        <end position="104"/>
    </location>
</feature>
<dbReference type="Proteomes" id="UP000285112">
    <property type="component" value="Unassembled WGS sequence"/>
</dbReference>
<dbReference type="InterPro" id="IPR036388">
    <property type="entry name" value="WH-like_DNA-bd_sf"/>
</dbReference>
<evidence type="ECO:0000313" key="3">
    <source>
        <dbReference type="EMBL" id="RJQ80222.1"/>
    </source>
</evidence>
<protein>
    <recommendedName>
        <fullName evidence="2">O-methyltransferase dimerisation domain-containing protein</fullName>
    </recommendedName>
</protein>
<dbReference type="Gene3D" id="1.10.10.10">
    <property type="entry name" value="Winged helix-like DNA-binding domain superfamily/Winged helix DNA-binding domain"/>
    <property type="match status" value="1"/>
</dbReference>
<comment type="caution">
    <text evidence="3">The sequence shown here is derived from an EMBL/GenBank/DDBJ whole genome shotgun (WGS) entry which is preliminary data.</text>
</comment>
<evidence type="ECO:0000313" key="4">
    <source>
        <dbReference type="Proteomes" id="UP000285112"/>
    </source>
</evidence>
<dbReference type="Pfam" id="PF08100">
    <property type="entry name" value="Dimerisation"/>
    <property type="match status" value="1"/>
</dbReference>
<name>A0A419HTW1_9PSEU</name>
<gene>
    <name evidence="3" type="ORF">D5S19_25045</name>
</gene>
<dbReference type="RefSeq" id="WP_120025846.1">
    <property type="nucleotide sequence ID" value="NZ_QZFV01000116.1"/>
</dbReference>
<feature type="region of interest" description="Disordered" evidence="1">
    <location>
        <begin position="120"/>
        <end position="164"/>
    </location>
</feature>
<dbReference type="GO" id="GO:0046983">
    <property type="term" value="F:protein dimerization activity"/>
    <property type="evidence" value="ECO:0007669"/>
    <property type="project" value="InterPro"/>
</dbReference>
<organism evidence="3 4">
    <name type="scientific">Amycolatopsis panacis</name>
    <dbReference type="NCBI Taxonomy" id="2340917"/>
    <lineage>
        <taxon>Bacteria</taxon>
        <taxon>Bacillati</taxon>
        <taxon>Actinomycetota</taxon>
        <taxon>Actinomycetes</taxon>
        <taxon>Pseudonocardiales</taxon>
        <taxon>Pseudonocardiaceae</taxon>
        <taxon>Amycolatopsis</taxon>
    </lineage>
</organism>
<keyword evidence="4" id="KW-1185">Reference proteome</keyword>
<dbReference type="InterPro" id="IPR012967">
    <property type="entry name" value="COMT_dimerisation"/>
</dbReference>
<sequence length="164" mass="17810">MDTFSDLAARQVDDEVPISGNDYRPALTTDGLALLLMGHAAFQYLQASCELGLFELIGPDRSLDRADIKQQLGLAGRAVDVLLLGTTSLGLLVKHGTRYAIAPVIANLIGADDWRPRSAVDRRGRQLRRLHLPTGPGTRRPSAQPAGRTPGGVDLRHPRPHRKP</sequence>
<accession>A0A419HTW1</accession>
<dbReference type="SUPFAM" id="SSF46785">
    <property type="entry name" value="Winged helix' DNA-binding domain"/>
    <property type="match status" value="1"/>
</dbReference>
<dbReference type="AlphaFoldDB" id="A0A419HTW1"/>
<proteinExistence type="predicted"/>
<dbReference type="EMBL" id="QZFV01000116">
    <property type="protein sequence ID" value="RJQ80222.1"/>
    <property type="molecule type" value="Genomic_DNA"/>
</dbReference>
<evidence type="ECO:0000256" key="1">
    <source>
        <dbReference type="SAM" id="MobiDB-lite"/>
    </source>
</evidence>
<evidence type="ECO:0000259" key="2">
    <source>
        <dbReference type="Pfam" id="PF08100"/>
    </source>
</evidence>
<dbReference type="InterPro" id="IPR036390">
    <property type="entry name" value="WH_DNA-bd_sf"/>
</dbReference>
<reference evidence="3 4" key="1">
    <citation type="submission" date="2018-09" db="EMBL/GenBank/DDBJ databases">
        <title>YIM PH 21725 draft genome.</title>
        <authorList>
            <person name="Miao C."/>
        </authorList>
    </citation>
    <scope>NUCLEOTIDE SEQUENCE [LARGE SCALE GENOMIC DNA]</scope>
    <source>
        <strain evidence="4">YIM PH21725</strain>
    </source>
</reference>